<dbReference type="Proteomes" id="UP001642360">
    <property type="component" value="Unassembled WGS sequence"/>
</dbReference>
<sequence>MTTPSRAMSGIVPEELSEENYEFWKGCLKSYLVGHGLWGVVSRREPKPEKNSPLHDEWKRKNALALHAIQLSCGSGIYSKFKEAHVSADYAWHHLAEKRRRPPVAMVLTDHEEEGHSEHNGTEHHQYAELYKAVEKGDWKETHHILQREPNAVRAIISSHKDTALHVAILCGHTKIAEELVRLMKPEDLELTNEFRATALSLAAISGETKLAKAMVRKNDKLVRVAHDHDDGNLPVIVAALYGRRRMVRYLYSKTPKDELSPERGEHGATLLNCLITADIYDVASMLLKRYPHLGVVRDHYGNYTLRMLAHKPSAFPSGRVTVHSPWDGQRWHHHGSVDVESNKIQGLSSDERSIEIHDSSDEELDGMPHKSPTVGGTIVNEGNTVAIAWFGLENFKMLPDIKHIHDRKLVHVEAVKLLSVIFKELPKLKKSQLESMEIDKAIYDAIKHGIIEFVDEILKYNPEIIWRKDNKGRTIFSNAIVLRQEKIFSLIYRLGTKKSIMARRHDVFGNNFLHLAAKLSPPTQLERVSGAAMQMQRELQWFKEVESMVQPKLKEEVNENNKTPGTLFTDEHQELAKEGERWMKNTAGSSMIVGTLIAAVMFTTAFTVPGGNNNKNGLPIMAETQPRAFLVFMVSNALSMFTSSTSVLMFLGILTARYAEEDFLKSLPTKLIFGLSCLFFSIVTMMVSFGASLYLILHQQLSWVSIPIIVFSIIPIALFTMLQFPLLLEMIYRTYVTGIFDKPKKHHLHLLH</sequence>
<dbReference type="InterPro" id="IPR036770">
    <property type="entry name" value="Ankyrin_rpt-contain_sf"/>
</dbReference>
<dbReference type="PANTHER" id="PTHR24177:SF335">
    <property type="entry name" value="PGG DOMAIN-CONTAINING PROTEIN"/>
    <property type="match status" value="1"/>
</dbReference>
<dbReference type="SUPFAM" id="SSF48403">
    <property type="entry name" value="Ankyrin repeat"/>
    <property type="match status" value="2"/>
</dbReference>
<protein>
    <recommendedName>
        <fullName evidence="2">PGG domain-containing protein</fullName>
    </recommendedName>
</protein>
<dbReference type="Pfam" id="PF13962">
    <property type="entry name" value="PGG"/>
    <property type="match status" value="1"/>
</dbReference>
<feature type="transmembrane region" description="Helical" evidence="1">
    <location>
        <begin position="629"/>
        <end position="660"/>
    </location>
</feature>
<gene>
    <name evidence="3" type="ORF">ILEXP_LOCUS13848</name>
</gene>
<keyword evidence="4" id="KW-1185">Reference proteome</keyword>
<feature type="domain" description="PGG" evidence="2">
    <location>
        <begin position="582"/>
        <end position="696"/>
    </location>
</feature>
<dbReference type="InterPro" id="IPR026961">
    <property type="entry name" value="PGG_dom"/>
</dbReference>
<evidence type="ECO:0000313" key="3">
    <source>
        <dbReference type="EMBL" id="CAK9146016.1"/>
    </source>
</evidence>
<organism evidence="3 4">
    <name type="scientific">Ilex paraguariensis</name>
    <name type="common">yerba mate</name>
    <dbReference type="NCBI Taxonomy" id="185542"/>
    <lineage>
        <taxon>Eukaryota</taxon>
        <taxon>Viridiplantae</taxon>
        <taxon>Streptophyta</taxon>
        <taxon>Embryophyta</taxon>
        <taxon>Tracheophyta</taxon>
        <taxon>Spermatophyta</taxon>
        <taxon>Magnoliopsida</taxon>
        <taxon>eudicotyledons</taxon>
        <taxon>Gunneridae</taxon>
        <taxon>Pentapetalae</taxon>
        <taxon>asterids</taxon>
        <taxon>campanulids</taxon>
        <taxon>Aquifoliales</taxon>
        <taxon>Aquifoliaceae</taxon>
        <taxon>Ilex</taxon>
    </lineage>
</organism>
<dbReference type="InterPro" id="IPR002110">
    <property type="entry name" value="Ankyrin_rpt"/>
</dbReference>
<dbReference type="Pfam" id="PF12796">
    <property type="entry name" value="Ank_2"/>
    <property type="match status" value="1"/>
</dbReference>
<reference evidence="3 4" key="1">
    <citation type="submission" date="2024-02" db="EMBL/GenBank/DDBJ databases">
        <authorList>
            <person name="Vignale AGUSTIN F."/>
            <person name="Sosa J E."/>
            <person name="Modenutti C."/>
        </authorList>
    </citation>
    <scope>NUCLEOTIDE SEQUENCE [LARGE SCALE GENOMIC DNA]</scope>
</reference>
<evidence type="ECO:0000259" key="2">
    <source>
        <dbReference type="Pfam" id="PF13962"/>
    </source>
</evidence>
<evidence type="ECO:0000313" key="4">
    <source>
        <dbReference type="Proteomes" id="UP001642360"/>
    </source>
</evidence>
<accession>A0ABC8RM43</accession>
<keyword evidence="1" id="KW-1133">Transmembrane helix</keyword>
<dbReference type="AlphaFoldDB" id="A0ABC8RM43"/>
<keyword evidence="1" id="KW-0472">Membrane</keyword>
<name>A0ABC8RM43_9AQUA</name>
<feature type="transmembrane region" description="Helical" evidence="1">
    <location>
        <begin position="672"/>
        <end position="698"/>
    </location>
</feature>
<evidence type="ECO:0000256" key="1">
    <source>
        <dbReference type="SAM" id="Phobius"/>
    </source>
</evidence>
<dbReference type="SMART" id="SM00248">
    <property type="entry name" value="ANK"/>
    <property type="match status" value="3"/>
</dbReference>
<proteinExistence type="predicted"/>
<feature type="transmembrane region" description="Helical" evidence="1">
    <location>
        <begin position="588"/>
        <end position="609"/>
    </location>
</feature>
<dbReference type="EMBL" id="CAUOFW020001528">
    <property type="protein sequence ID" value="CAK9146016.1"/>
    <property type="molecule type" value="Genomic_DNA"/>
</dbReference>
<feature type="transmembrane region" description="Helical" evidence="1">
    <location>
        <begin position="704"/>
        <end position="729"/>
    </location>
</feature>
<dbReference type="Gene3D" id="1.25.40.20">
    <property type="entry name" value="Ankyrin repeat-containing domain"/>
    <property type="match status" value="2"/>
</dbReference>
<keyword evidence="1" id="KW-0812">Transmembrane</keyword>
<comment type="caution">
    <text evidence="3">The sequence shown here is derived from an EMBL/GenBank/DDBJ whole genome shotgun (WGS) entry which is preliminary data.</text>
</comment>
<dbReference type="PANTHER" id="PTHR24177">
    <property type="entry name" value="CASKIN"/>
    <property type="match status" value="1"/>
</dbReference>